<keyword evidence="2" id="KW-1185">Reference proteome</keyword>
<dbReference type="GO" id="GO:0016787">
    <property type="term" value="F:hydrolase activity"/>
    <property type="evidence" value="ECO:0007669"/>
    <property type="project" value="UniProtKB-KW"/>
</dbReference>
<dbReference type="Gene3D" id="3.40.50.1820">
    <property type="entry name" value="alpha/beta hydrolase"/>
    <property type="match status" value="1"/>
</dbReference>
<sequence>MDYPIVFIPGLFGSLGDDVIKGTGEFSFGLAERIYRPFIKILNAMGYMEGLNLFISYYDWKKPVLEAVDKYLFPDIEKVKSKTRKNKVILIGHSLGGLLGRAYLSYFSPSSVDKLIMIGTPNLGAVNAYYFWSGGKIPYSKVEDNIIYNGLKIGFMLYFSLFKNISHIEVLRSIFPVARDLLPSFGYGNYLFYEENGKRKEIAVERMLAKNIFLSELEEKYIDPSKILIIAGKDIFTNKEFLVDVKNKGKTKWKDGRPIKAYRTNYGDGTVTTFSALGNLNGQNILLEGNHTDILYKSKDYLSSVLEKPLSKDIRGEAVEKVHIIFAKNCDRINVITPLINEISSQRINIVDNRVEAIYLGNDNFWIMVAGDRDLEIQLDKSVIGEIFVKSIR</sequence>
<dbReference type="PANTHER" id="PTHR11440">
    <property type="entry name" value="LECITHIN-CHOLESTEROL ACYLTRANSFERASE-RELATED"/>
    <property type="match status" value="1"/>
</dbReference>
<dbReference type="RefSeq" id="WP_005585946.1">
    <property type="nucleotide sequence ID" value="NZ_LT669839.1"/>
</dbReference>
<accession>M1ZBQ0</accession>
<organism evidence="1 2">
    <name type="scientific">[Clostridium] ultunense Esp</name>
    <dbReference type="NCBI Taxonomy" id="1288971"/>
    <lineage>
        <taxon>Bacteria</taxon>
        <taxon>Bacillati</taxon>
        <taxon>Bacillota</taxon>
        <taxon>Tissierellia</taxon>
        <taxon>Tissierellales</taxon>
        <taxon>Tepidimicrobiaceae</taxon>
        <taxon>Schnuerera</taxon>
    </lineage>
</organism>
<keyword evidence="1" id="KW-0378">Hydrolase</keyword>
<dbReference type="ESTHER" id="9firm-m1zbq0">
    <property type="family name" value="Bacterial_EstLip_FamXIV"/>
</dbReference>
<proteinExistence type="predicted"/>
<dbReference type="EMBL" id="LT669839">
    <property type="protein sequence ID" value="SHD78005.1"/>
    <property type="molecule type" value="Genomic_DNA"/>
</dbReference>
<gene>
    <name evidence="1" type="primary">LipA</name>
    <name evidence="1" type="ORF">CUESP1_2665</name>
</gene>
<dbReference type="Proteomes" id="UP000245423">
    <property type="component" value="Chromosome 1"/>
</dbReference>
<evidence type="ECO:0000313" key="1">
    <source>
        <dbReference type="EMBL" id="SHD78005.1"/>
    </source>
</evidence>
<dbReference type="Pfam" id="PF02450">
    <property type="entry name" value="LCAT"/>
    <property type="match status" value="1"/>
</dbReference>
<dbReference type="OrthoDB" id="9765872at2"/>
<name>M1ZBQ0_9FIRM</name>
<dbReference type="InterPro" id="IPR029058">
    <property type="entry name" value="AB_hydrolase_fold"/>
</dbReference>
<dbReference type="GO" id="GO:0008374">
    <property type="term" value="F:O-acyltransferase activity"/>
    <property type="evidence" value="ECO:0007669"/>
    <property type="project" value="InterPro"/>
</dbReference>
<evidence type="ECO:0000313" key="2">
    <source>
        <dbReference type="Proteomes" id="UP000245423"/>
    </source>
</evidence>
<keyword evidence="1" id="KW-0808">Transferase</keyword>
<dbReference type="HOGENOM" id="CLU_055126_0_0_9"/>
<dbReference type="InterPro" id="IPR003386">
    <property type="entry name" value="LACT/PDAT_acylTrfase"/>
</dbReference>
<reference evidence="1 2" key="1">
    <citation type="submission" date="2016-11" db="EMBL/GenBank/DDBJ databases">
        <authorList>
            <person name="Manzoor S."/>
        </authorList>
    </citation>
    <scope>NUCLEOTIDE SEQUENCE [LARGE SCALE GENOMIC DNA]</scope>
    <source>
        <strain evidence="1">Clostridium ultunense strain Esp</strain>
    </source>
</reference>
<dbReference type="GO" id="GO:0006629">
    <property type="term" value="P:lipid metabolic process"/>
    <property type="evidence" value="ECO:0007669"/>
    <property type="project" value="InterPro"/>
</dbReference>
<dbReference type="SUPFAM" id="SSF53474">
    <property type="entry name" value="alpha/beta-Hydrolases"/>
    <property type="match status" value="1"/>
</dbReference>
<dbReference type="AlphaFoldDB" id="M1ZBQ0"/>
<protein>
    <submittedName>
        <fullName evidence="1">Predicted acetyltransferases and hydrolases with the alpha/beta hydrolase fold</fullName>
    </submittedName>
</protein>